<gene>
    <name evidence="2" type="ORF">K432DRAFT_473342</name>
</gene>
<dbReference type="AlphaFoldDB" id="A0A8E2EEI0"/>
<dbReference type="EMBL" id="KV744898">
    <property type="protein sequence ID" value="OCK82108.1"/>
    <property type="molecule type" value="Genomic_DNA"/>
</dbReference>
<accession>A0A8E2EEI0</accession>
<reference evidence="2 3" key="1">
    <citation type="journal article" date="2016" name="Nat. Commun.">
        <title>Ectomycorrhizal ecology is imprinted in the genome of the dominant symbiotic fungus Cenococcum geophilum.</title>
        <authorList>
            <consortium name="DOE Joint Genome Institute"/>
            <person name="Peter M."/>
            <person name="Kohler A."/>
            <person name="Ohm R.A."/>
            <person name="Kuo A."/>
            <person name="Krutzmann J."/>
            <person name="Morin E."/>
            <person name="Arend M."/>
            <person name="Barry K.W."/>
            <person name="Binder M."/>
            <person name="Choi C."/>
            <person name="Clum A."/>
            <person name="Copeland A."/>
            <person name="Grisel N."/>
            <person name="Haridas S."/>
            <person name="Kipfer T."/>
            <person name="LaButti K."/>
            <person name="Lindquist E."/>
            <person name="Lipzen A."/>
            <person name="Maire R."/>
            <person name="Meier B."/>
            <person name="Mihaltcheva S."/>
            <person name="Molinier V."/>
            <person name="Murat C."/>
            <person name="Poggeler S."/>
            <person name="Quandt C.A."/>
            <person name="Sperisen C."/>
            <person name="Tritt A."/>
            <person name="Tisserant E."/>
            <person name="Crous P.W."/>
            <person name="Henrissat B."/>
            <person name="Nehls U."/>
            <person name="Egli S."/>
            <person name="Spatafora J.W."/>
            <person name="Grigoriev I.V."/>
            <person name="Martin F.M."/>
        </authorList>
    </citation>
    <scope>NUCLEOTIDE SEQUENCE [LARGE SCALE GENOMIC DNA]</scope>
    <source>
        <strain evidence="2 3">CBS 459.81</strain>
    </source>
</reference>
<sequence length="205" mass="23173">MLLSDSRAGPGASGGNLCVRRVTYFDEASEKQSNSAELTGNKLPFKKLLRPRCDVPDEAVERMEARLASESTIRQFCLAGFEQHSAVEKFAPTINQITFLFAVTVAALVVDKKAEPPSLVRHHKKFNQQGQQKSGSRKPPKFRGGKKIRSHGTAPRLIKLAGRPLGVYHGRQALRHKKWRSFSRFRYQRPLYEEYIPKPTLQTTI</sequence>
<evidence type="ECO:0000313" key="2">
    <source>
        <dbReference type="EMBL" id="OCK82108.1"/>
    </source>
</evidence>
<evidence type="ECO:0000256" key="1">
    <source>
        <dbReference type="SAM" id="MobiDB-lite"/>
    </source>
</evidence>
<feature type="compositionally biased region" description="Basic residues" evidence="1">
    <location>
        <begin position="135"/>
        <end position="150"/>
    </location>
</feature>
<protein>
    <submittedName>
        <fullName evidence="2">Uncharacterized protein</fullName>
    </submittedName>
</protein>
<evidence type="ECO:0000313" key="3">
    <source>
        <dbReference type="Proteomes" id="UP000250266"/>
    </source>
</evidence>
<feature type="region of interest" description="Disordered" evidence="1">
    <location>
        <begin position="119"/>
        <end position="153"/>
    </location>
</feature>
<dbReference type="Proteomes" id="UP000250266">
    <property type="component" value="Unassembled WGS sequence"/>
</dbReference>
<proteinExistence type="predicted"/>
<keyword evidence="3" id="KW-1185">Reference proteome</keyword>
<name>A0A8E2EEI0_9PEZI</name>
<organism evidence="2 3">
    <name type="scientific">Lepidopterella palustris CBS 459.81</name>
    <dbReference type="NCBI Taxonomy" id="1314670"/>
    <lineage>
        <taxon>Eukaryota</taxon>
        <taxon>Fungi</taxon>
        <taxon>Dikarya</taxon>
        <taxon>Ascomycota</taxon>
        <taxon>Pezizomycotina</taxon>
        <taxon>Dothideomycetes</taxon>
        <taxon>Pleosporomycetidae</taxon>
        <taxon>Mytilinidiales</taxon>
        <taxon>Argynnaceae</taxon>
        <taxon>Lepidopterella</taxon>
    </lineage>
</organism>